<evidence type="ECO:0000313" key="2">
    <source>
        <dbReference type="Proteomes" id="UP001439008"/>
    </source>
</evidence>
<feature type="non-terminal residue" evidence="1">
    <location>
        <position position="184"/>
    </location>
</feature>
<evidence type="ECO:0000313" key="1">
    <source>
        <dbReference type="EMBL" id="MES1919709.1"/>
    </source>
</evidence>
<keyword evidence="2" id="KW-1185">Reference proteome</keyword>
<comment type="caution">
    <text evidence="1">The sequence shown here is derived from an EMBL/GenBank/DDBJ whole genome shotgun (WGS) entry which is preliminary data.</text>
</comment>
<reference evidence="1 2" key="1">
    <citation type="journal article" date="2024" name="BMC Biol.">
        <title>Comparative genomics of Ascetosporea gives new insight into the evolutionary basis for animal parasitism in Rhizaria.</title>
        <authorList>
            <person name="Hiltunen Thoren M."/>
            <person name="Onut-Brannstrom I."/>
            <person name="Alfjorden A."/>
            <person name="Peckova H."/>
            <person name="Swords F."/>
            <person name="Hooper C."/>
            <person name="Holzer A.S."/>
            <person name="Bass D."/>
            <person name="Burki F."/>
        </authorList>
    </citation>
    <scope>NUCLEOTIDE SEQUENCE [LARGE SCALE GENOMIC DNA]</scope>
    <source>
        <strain evidence="1">20-A016</strain>
    </source>
</reference>
<sequence>MIESQPIEMKTQYLSYQVEASSLQEKNNDIEDNEYTNYAHRNESEKLPQNEIEQNKAIIQNKNDEDYISKSFIQNEFLAKPSKQYNQKCSCKQNNNSSITCDYTDQSMDQTESEEKVLDKKATKESQIEQNLDINNEIDNKTKDSFVIQSFEDEDRKQKNEKRVIDIKTTITNHPVEKDSIYYL</sequence>
<name>A0ABV2AJS1_9EUKA</name>
<accession>A0ABV2AJS1</accession>
<proteinExistence type="predicted"/>
<dbReference type="EMBL" id="JBDODL010000374">
    <property type="protein sequence ID" value="MES1919709.1"/>
    <property type="molecule type" value="Genomic_DNA"/>
</dbReference>
<organism evidence="1 2">
    <name type="scientific">Bonamia ostreae</name>
    <dbReference type="NCBI Taxonomy" id="126728"/>
    <lineage>
        <taxon>Eukaryota</taxon>
        <taxon>Sar</taxon>
        <taxon>Rhizaria</taxon>
        <taxon>Endomyxa</taxon>
        <taxon>Ascetosporea</taxon>
        <taxon>Haplosporida</taxon>
        <taxon>Bonamia</taxon>
    </lineage>
</organism>
<dbReference type="Proteomes" id="UP001439008">
    <property type="component" value="Unassembled WGS sequence"/>
</dbReference>
<protein>
    <submittedName>
        <fullName evidence="1">Uncharacterized protein</fullName>
    </submittedName>
</protein>
<gene>
    <name evidence="1" type="ORF">MHBO_001491</name>
</gene>